<organism evidence="1 2">
    <name type="scientific">Catharanthus roseus</name>
    <name type="common">Madagascar periwinkle</name>
    <name type="synonym">Vinca rosea</name>
    <dbReference type="NCBI Taxonomy" id="4058"/>
    <lineage>
        <taxon>Eukaryota</taxon>
        <taxon>Viridiplantae</taxon>
        <taxon>Streptophyta</taxon>
        <taxon>Embryophyta</taxon>
        <taxon>Tracheophyta</taxon>
        <taxon>Spermatophyta</taxon>
        <taxon>Magnoliopsida</taxon>
        <taxon>eudicotyledons</taxon>
        <taxon>Gunneridae</taxon>
        <taxon>Pentapetalae</taxon>
        <taxon>asterids</taxon>
        <taxon>lamiids</taxon>
        <taxon>Gentianales</taxon>
        <taxon>Apocynaceae</taxon>
        <taxon>Rauvolfioideae</taxon>
        <taxon>Vinceae</taxon>
        <taxon>Catharanthinae</taxon>
        <taxon>Catharanthus</taxon>
    </lineage>
</organism>
<accession>A0ACC0A6B6</accession>
<dbReference type="Proteomes" id="UP001060085">
    <property type="component" value="Linkage Group LG06"/>
</dbReference>
<dbReference type="EMBL" id="CM044706">
    <property type="protein sequence ID" value="KAI5656002.1"/>
    <property type="molecule type" value="Genomic_DNA"/>
</dbReference>
<proteinExistence type="predicted"/>
<reference evidence="2" key="1">
    <citation type="journal article" date="2023" name="Nat. Plants">
        <title>Single-cell RNA sequencing provides a high-resolution roadmap for understanding the multicellular compartmentation of specialized metabolism.</title>
        <authorList>
            <person name="Sun S."/>
            <person name="Shen X."/>
            <person name="Li Y."/>
            <person name="Li Y."/>
            <person name="Wang S."/>
            <person name="Li R."/>
            <person name="Zhang H."/>
            <person name="Shen G."/>
            <person name="Guo B."/>
            <person name="Wei J."/>
            <person name="Xu J."/>
            <person name="St-Pierre B."/>
            <person name="Chen S."/>
            <person name="Sun C."/>
        </authorList>
    </citation>
    <scope>NUCLEOTIDE SEQUENCE [LARGE SCALE GENOMIC DNA]</scope>
</reference>
<sequence>MGSISEPLLDDDNNNNLEFHGRKKPVGFIKDFGIESKKLWKIAGPAILTSIFQYLLGLVTQIFAGHIGEIDLAAFTIGNLVVDGLAFGVMLGMGSALETLCGQAFGSGRIRMLGIYMQRSWVIVITTATILLPIYIFAPTILHLFGLTPQMSKAAGKFAQWMIPQLYAYALNFPIQKFLQAQGKLGVMTWVSGLVLLLHIFISWLFVSKLHCGLVGAALTLDVSWWLVVIGQLFYIFITKSDGAWNGFSSLAFQDLFSFLKLSIASAVMMWYPIVIVGRLANPLVSVDAVSICVRVSNELGAGNAEIAKFSVIVVTLTSFLIGALFMALLMATKYYFPLIYSTSEVVDKETTRLAYFLAFTALIDSVQIVLSGVAVGAGWQVLVGCITLCCYYVIGLPVAILLGFVAHLGVMGIWSGMLEPLVGSEDGGEKPVGFINEFGIESKKLWGIAAPAIFTYIFQFLLGLVSQIFAGHIGELDLAAFATGNLVVGGLAFGVMAFGAGQIRMLGIYMQRSWVILLATATILLPFYIFTAPILHFLGETTQISKATGRFAVWIIPQLYAYALNFPIQKFLQAQSKLAVMTWVSGVVLVLHIFFNWFFIFKLGWGLIGAALTLDISWWLLVIGQLLYILIAKSDGAWSGFSWLAFQDLFGFVKLSLASAVMFCLESWYLRIAIVIAGRLRNPLVPVDAYSICLNIEGFIAMIFIGFNAAASVRVSNELGAGSAQKAKFSVIAVTLTSLLTGILFMVVVLATRDYFPHIFTTSEVVAKETSQLAYLLAFTAVLDSVQVVLSGVATGVGWQALIGYINLGCYYIIGLPIAILLGFVAHFGVMGIWGGMISGICLQAIILLVLIALTNWQNEAGKAENRIKQWGGRISDA</sequence>
<protein>
    <submittedName>
        <fullName evidence="1">Uncharacterized protein</fullName>
    </submittedName>
</protein>
<evidence type="ECO:0000313" key="2">
    <source>
        <dbReference type="Proteomes" id="UP001060085"/>
    </source>
</evidence>
<keyword evidence="2" id="KW-1185">Reference proteome</keyword>
<evidence type="ECO:0000313" key="1">
    <source>
        <dbReference type="EMBL" id="KAI5656002.1"/>
    </source>
</evidence>
<gene>
    <name evidence="1" type="ORF">M9H77_24795</name>
</gene>
<comment type="caution">
    <text evidence="1">The sequence shown here is derived from an EMBL/GenBank/DDBJ whole genome shotgun (WGS) entry which is preliminary data.</text>
</comment>
<name>A0ACC0A6B6_CATRO</name>